<evidence type="ECO:0000256" key="2">
    <source>
        <dbReference type="ARBA" id="ARBA00008098"/>
    </source>
</evidence>
<organism evidence="6">
    <name type="scientific">Graphocephala atropunctata</name>
    <dbReference type="NCBI Taxonomy" id="36148"/>
    <lineage>
        <taxon>Eukaryota</taxon>
        <taxon>Metazoa</taxon>
        <taxon>Ecdysozoa</taxon>
        <taxon>Arthropoda</taxon>
        <taxon>Hexapoda</taxon>
        <taxon>Insecta</taxon>
        <taxon>Pterygota</taxon>
        <taxon>Neoptera</taxon>
        <taxon>Paraneoptera</taxon>
        <taxon>Hemiptera</taxon>
        <taxon>Auchenorrhyncha</taxon>
        <taxon>Membracoidea</taxon>
        <taxon>Cicadellidae</taxon>
        <taxon>Cicadellinae</taxon>
        <taxon>Cicadellini</taxon>
        <taxon>Graphocephala</taxon>
    </lineage>
</organism>
<feature type="compositionally biased region" description="Pro residues" evidence="4">
    <location>
        <begin position="65"/>
        <end position="81"/>
    </location>
</feature>
<keyword evidence="5" id="KW-0732">Signal</keyword>
<dbReference type="EMBL" id="GEBQ01002806">
    <property type="protein sequence ID" value="JAT37171.1"/>
    <property type="molecule type" value="Transcribed_RNA"/>
</dbReference>
<accession>A0A1B6MMN6</accession>
<feature type="signal peptide" evidence="5">
    <location>
        <begin position="1"/>
        <end position="21"/>
    </location>
</feature>
<keyword evidence="3" id="KW-0964">Secreted</keyword>
<dbReference type="InterPro" id="IPR052295">
    <property type="entry name" value="Odorant-binding_protein"/>
</dbReference>
<gene>
    <name evidence="6" type="ORF">g.7427</name>
</gene>
<dbReference type="PANTHER" id="PTHR21066">
    <property type="entry name" value="ODORANT-BINDING PROTEIN 59A-RELATED"/>
    <property type="match status" value="1"/>
</dbReference>
<evidence type="ECO:0000256" key="3">
    <source>
        <dbReference type="ARBA" id="ARBA00022525"/>
    </source>
</evidence>
<evidence type="ECO:0000256" key="1">
    <source>
        <dbReference type="ARBA" id="ARBA00004613"/>
    </source>
</evidence>
<proteinExistence type="inferred from homology"/>
<name>A0A1B6MMN6_9HEMI</name>
<evidence type="ECO:0000256" key="4">
    <source>
        <dbReference type="SAM" id="MobiDB-lite"/>
    </source>
</evidence>
<sequence length="202" mass="21663">MLASVTVASVVLLASVTLTRAQDECMPPKPGEKHAHPGECCKLDSLIPESVKTNAPKCMEKFPHPPRPSGPPPTGVMPTPDPASRLHHACMGECLFSESGLLTSDKKLDRAGVTRVFTSTDKDLGPVVTAAITKCLGSYQNEIDQSLECKSGADEFKKCLTREVFLNCPSAVWTSSSECGSLKTKITNCPQFPVKIKMPGPH</sequence>
<dbReference type="GO" id="GO:0005576">
    <property type="term" value="C:extracellular region"/>
    <property type="evidence" value="ECO:0007669"/>
    <property type="project" value="UniProtKB-SubCell"/>
</dbReference>
<feature type="region of interest" description="Disordered" evidence="4">
    <location>
        <begin position="59"/>
        <end position="82"/>
    </location>
</feature>
<dbReference type="AlphaFoldDB" id="A0A1B6MMN6"/>
<comment type="similarity">
    <text evidence="2">Belongs to the PBP/GOBP family.</text>
</comment>
<comment type="subcellular location">
    <subcellularLocation>
        <location evidence="1">Secreted</location>
    </subcellularLocation>
</comment>
<reference evidence="6" key="1">
    <citation type="submission" date="2015-11" db="EMBL/GenBank/DDBJ databases">
        <title>De novo transcriptome assembly of four potential Pierce s Disease insect vectors from Arizona vineyards.</title>
        <authorList>
            <person name="Tassone E.E."/>
        </authorList>
    </citation>
    <scope>NUCLEOTIDE SEQUENCE</scope>
</reference>
<dbReference type="PANTHER" id="PTHR21066:SF3">
    <property type="entry name" value="IP02236P"/>
    <property type="match status" value="1"/>
</dbReference>
<evidence type="ECO:0000313" key="6">
    <source>
        <dbReference type="EMBL" id="JAT37171.1"/>
    </source>
</evidence>
<dbReference type="Gene3D" id="1.10.238.270">
    <property type="match status" value="1"/>
</dbReference>
<evidence type="ECO:0000256" key="5">
    <source>
        <dbReference type="SAM" id="SignalP"/>
    </source>
</evidence>
<protein>
    <submittedName>
        <fullName evidence="6">Uncharacterized protein</fullName>
    </submittedName>
</protein>
<feature type="chain" id="PRO_5008588320" evidence="5">
    <location>
        <begin position="22"/>
        <end position="202"/>
    </location>
</feature>